<evidence type="ECO:0000259" key="1">
    <source>
        <dbReference type="Pfam" id="PF00248"/>
    </source>
</evidence>
<evidence type="ECO:0000313" key="2">
    <source>
        <dbReference type="EMBL" id="WAA10497.1"/>
    </source>
</evidence>
<dbReference type="InterPro" id="IPR023210">
    <property type="entry name" value="NADP_OxRdtase_dom"/>
</dbReference>
<gene>
    <name evidence="2" type="ORF">OE104_04010</name>
</gene>
<name>A0A9E8LVK4_9BACI</name>
<sequence>MEKRKLGNTDLFVSKLGFGCMSLPTDEKKAKEIIACAIDSGIQFFDTADLYDYGANEKIVGEALKPVRDRVVIATKVGNRWKEEKDGWYWGPSKTYIKDAVKYSLKRLGTDYIDLYQLHGGTLDDPIDDIIEAFEQLKEEGLIRHYGISSIRPNVIEQYAKKSNIASVMMQYNILDRRPEEQAIPLLQEKGISMLARGPLAKGLLTDRFDEKTSETVQQNGYINYRYPELRDVYHRLKETFEPNRTMTQVSLQFVLANPTVAAAVVGASSIGQLLENVNAVHSNPLSEHELETIKKFTKRNRYENHRIR</sequence>
<feature type="domain" description="NADP-dependent oxidoreductase" evidence="1">
    <location>
        <begin position="15"/>
        <end position="297"/>
    </location>
</feature>
<keyword evidence="3" id="KW-1185">Reference proteome</keyword>
<accession>A0A9E8LVK4</accession>
<protein>
    <submittedName>
        <fullName evidence="2">Aldo/keto reductase</fullName>
    </submittedName>
</protein>
<reference evidence="2" key="1">
    <citation type="submission" date="2022-09" db="EMBL/GenBank/DDBJ databases">
        <title>Complete Genomes of Fervidibacillus albus and Fervidibacillus halotolerans isolated from tidal flat sediments.</title>
        <authorList>
            <person name="Kwon K.K."/>
            <person name="Yang S.-H."/>
            <person name="Park M.J."/>
            <person name="Oh H.-M."/>
        </authorList>
    </citation>
    <scope>NUCLEOTIDE SEQUENCE</scope>
    <source>
        <strain evidence="2">MEBiC13591</strain>
    </source>
</reference>
<dbReference type="SUPFAM" id="SSF51430">
    <property type="entry name" value="NAD(P)-linked oxidoreductase"/>
    <property type="match status" value="1"/>
</dbReference>
<organism evidence="2 3">
    <name type="scientific">Fervidibacillus albus</name>
    <dbReference type="NCBI Taxonomy" id="2980026"/>
    <lineage>
        <taxon>Bacteria</taxon>
        <taxon>Bacillati</taxon>
        <taxon>Bacillota</taxon>
        <taxon>Bacilli</taxon>
        <taxon>Bacillales</taxon>
        <taxon>Bacillaceae</taxon>
        <taxon>Fervidibacillus</taxon>
    </lineage>
</organism>
<dbReference type="InterPro" id="IPR036812">
    <property type="entry name" value="NAD(P)_OxRdtase_dom_sf"/>
</dbReference>
<proteinExistence type="predicted"/>
<dbReference type="PANTHER" id="PTHR43312">
    <property type="entry name" value="D-THREO-ALDOSE 1-DEHYDROGENASE"/>
    <property type="match status" value="1"/>
</dbReference>
<dbReference type="AlphaFoldDB" id="A0A9E8LVK4"/>
<dbReference type="KEGG" id="faf:OE104_04010"/>
<evidence type="ECO:0000313" key="3">
    <source>
        <dbReference type="Proteomes" id="UP001164718"/>
    </source>
</evidence>
<dbReference type="PRINTS" id="PR00069">
    <property type="entry name" value="ALDKETRDTASE"/>
</dbReference>
<dbReference type="Proteomes" id="UP001164718">
    <property type="component" value="Chromosome"/>
</dbReference>
<dbReference type="PANTHER" id="PTHR43312:SF1">
    <property type="entry name" value="NADP-DEPENDENT OXIDOREDUCTASE DOMAIN-CONTAINING PROTEIN"/>
    <property type="match status" value="1"/>
</dbReference>
<dbReference type="RefSeq" id="WP_275418288.1">
    <property type="nucleotide sequence ID" value="NZ_CP106878.1"/>
</dbReference>
<dbReference type="InterPro" id="IPR053135">
    <property type="entry name" value="AKR2_Oxidoreductase"/>
</dbReference>
<dbReference type="CDD" id="cd19086">
    <property type="entry name" value="AKR_AKR11C1"/>
    <property type="match status" value="1"/>
</dbReference>
<dbReference type="EMBL" id="CP106878">
    <property type="protein sequence ID" value="WAA10497.1"/>
    <property type="molecule type" value="Genomic_DNA"/>
</dbReference>
<dbReference type="Pfam" id="PF00248">
    <property type="entry name" value="Aldo_ket_red"/>
    <property type="match status" value="1"/>
</dbReference>
<dbReference type="GO" id="GO:0016491">
    <property type="term" value="F:oxidoreductase activity"/>
    <property type="evidence" value="ECO:0007669"/>
    <property type="project" value="InterPro"/>
</dbReference>
<dbReference type="InterPro" id="IPR020471">
    <property type="entry name" value="AKR"/>
</dbReference>
<dbReference type="Gene3D" id="3.20.20.100">
    <property type="entry name" value="NADP-dependent oxidoreductase domain"/>
    <property type="match status" value="1"/>
</dbReference>